<accession>A6IFA9</accession>
<dbReference type="AlphaFoldDB" id="A6IFA9"/>
<organism evidence="1 2">
    <name type="scientific">Rattus norvegicus</name>
    <name type="common">Rat</name>
    <dbReference type="NCBI Taxonomy" id="10116"/>
    <lineage>
        <taxon>Eukaryota</taxon>
        <taxon>Metazoa</taxon>
        <taxon>Chordata</taxon>
        <taxon>Craniata</taxon>
        <taxon>Vertebrata</taxon>
        <taxon>Euteleostomi</taxon>
        <taxon>Mammalia</taxon>
        <taxon>Eutheria</taxon>
        <taxon>Euarchontoglires</taxon>
        <taxon>Glires</taxon>
        <taxon>Rodentia</taxon>
        <taxon>Myomorpha</taxon>
        <taxon>Muroidea</taxon>
        <taxon>Muridae</taxon>
        <taxon>Murinae</taxon>
        <taxon>Rattus</taxon>
    </lineage>
</organism>
<proteinExistence type="predicted"/>
<reference evidence="2" key="1">
    <citation type="submission" date="2005-09" db="EMBL/GenBank/DDBJ databases">
        <authorList>
            <person name="Mural R.J."/>
            <person name="Li P.W."/>
            <person name="Adams M.D."/>
            <person name="Amanatides P.G."/>
            <person name="Baden-Tillson H."/>
            <person name="Barnstead M."/>
            <person name="Chin S.H."/>
            <person name="Dew I."/>
            <person name="Evans C.A."/>
            <person name="Ferriera S."/>
            <person name="Flanigan M."/>
            <person name="Fosler C."/>
            <person name="Glodek A."/>
            <person name="Gu Z."/>
            <person name="Holt R.A."/>
            <person name="Jennings D."/>
            <person name="Kraft C.L."/>
            <person name="Lu F."/>
            <person name="Nguyen T."/>
            <person name="Nusskern D.R."/>
            <person name="Pfannkoch C.M."/>
            <person name="Sitter C."/>
            <person name="Sutton G.G."/>
            <person name="Venter J.C."/>
            <person name="Wang Z."/>
            <person name="Woodage T."/>
            <person name="Zheng X.H."/>
            <person name="Zhong F."/>
        </authorList>
    </citation>
    <scope>NUCLEOTIDE SEQUENCE [LARGE SCALE GENOMIC DNA]</scope>
    <source>
        <strain>BN</strain>
        <strain evidence="2">Sprague-Dawley</strain>
    </source>
</reference>
<dbReference type="EMBL" id="CH473959">
    <property type="protein sequence ID" value="EDM15546.1"/>
    <property type="molecule type" value="Genomic_DNA"/>
</dbReference>
<evidence type="ECO:0000313" key="2">
    <source>
        <dbReference type="Proteomes" id="UP000234681"/>
    </source>
</evidence>
<sequence length="94" mass="11151">MSFLLPHLYYSHVYVSLISKWQSRKTDIYWSSTLGRNFPKYPRMSSVFHYWGNTEMEDKNTPQRFLKCISYNVENGKGLRNAYKPTGLGVSLYR</sequence>
<dbReference type="Proteomes" id="UP000234681">
    <property type="component" value="Chromosome 4"/>
</dbReference>
<name>A6IFA9_RAT</name>
<gene>
    <name evidence="1" type="ORF">rCG_28044</name>
</gene>
<protein>
    <submittedName>
        <fullName evidence="1">RCG28044</fullName>
    </submittedName>
</protein>
<evidence type="ECO:0000313" key="1">
    <source>
        <dbReference type="EMBL" id="EDM15546.1"/>
    </source>
</evidence>